<organism evidence="3 4">
    <name type="scientific">Corynebacterium ammoniagenes DSM 20306</name>
    <dbReference type="NCBI Taxonomy" id="649754"/>
    <lineage>
        <taxon>Bacteria</taxon>
        <taxon>Bacillati</taxon>
        <taxon>Actinomycetota</taxon>
        <taxon>Actinomycetes</taxon>
        <taxon>Mycobacteriales</taxon>
        <taxon>Corynebacteriaceae</taxon>
        <taxon>Corynebacterium</taxon>
    </lineage>
</organism>
<dbReference type="Proteomes" id="UP000006015">
    <property type="component" value="Unassembled WGS sequence"/>
</dbReference>
<comment type="similarity">
    <text evidence="2">Belongs to the gluconeogenesis factor family.</text>
</comment>
<dbReference type="PANTHER" id="PTHR30135:SF3">
    <property type="entry name" value="GLUCONEOGENESIS FACTOR-RELATED"/>
    <property type="match status" value="1"/>
</dbReference>
<evidence type="ECO:0000256" key="1">
    <source>
        <dbReference type="ARBA" id="ARBA00022490"/>
    </source>
</evidence>
<dbReference type="Gene3D" id="3.40.50.10680">
    <property type="entry name" value="CofD-like domains"/>
    <property type="match status" value="1"/>
</dbReference>
<dbReference type="InterPro" id="IPR038136">
    <property type="entry name" value="CofD-like_dom_sf"/>
</dbReference>
<dbReference type="RefSeq" id="WP_003845914.1">
    <property type="nucleotide sequence ID" value="NZ_CP009244.1"/>
</dbReference>
<dbReference type="HAMAP" id="MF_00973">
    <property type="entry name" value="Gluconeogen_factor"/>
    <property type="match status" value="1"/>
</dbReference>
<dbReference type="EMBL" id="ADNS01000002">
    <property type="protein sequence ID" value="EFG82427.1"/>
    <property type="molecule type" value="Genomic_DNA"/>
</dbReference>
<evidence type="ECO:0000313" key="4">
    <source>
        <dbReference type="Proteomes" id="UP000006015"/>
    </source>
</evidence>
<protein>
    <recommendedName>
        <fullName evidence="2">Putative gluconeogenesis factor</fullName>
    </recommendedName>
</protein>
<proteinExistence type="inferred from homology"/>
<keyword evidence="1 2" id="KW-0963">Cytoplasm</keyword>
<name>A0ABN0AHU6_CORAM</name>
<dbReference type="InterPro" id="IPR002882">
    <property type="entry name" value="CofD"/>
</dbReference>
<keyword evidence="4" id="KW-1185">Reference proteome</keyword>
<sequence length="320" mass="33914">MACLGGGHGLYQTLLAARQCDPASISAIVTVADDGGSSGRLRRELDIIPPGDLRMALAALSSRDNNGDLWATTLQHRFGGTGALAGHAVGNLLIAGLTEVMGDMQAALDKVAEVTGSSGRVLPMVNQPLSIEAEVAGLDDDPRVMRPVRGQVAVATTPGQVRRVHLLPDAPQANPRVLQAINEADIITLGPGSWFSSVLPHVLVPQIVDAITRSDALRLLVLNLSAEPGETSGFSVERHLHVLAQHAPNLRVDRVIIDQHMLLAGSDRTHVQRAAAQLGAEVVFEDVCMVTNDGVELNRHDPAKLARVIDSVHGEWVAAR</sequence>
<dbReference type="CDD" id="cd07187">
    <property type="entry name" value="YvcK_like"/>
    <property type="match status" value="1"/>
</dbReference>
<comment type="subcellular location">
    <subcellularLocation>
        <location evidence="2">Cytoplasm</location>
    </subcellularLocation>
</comment>
<dbReference type="Pfam" id="PF01933">
    <property type="entry name" value="CofD"/>
    <property type="match status" value="1"/>
</dbReference>
<dbReference type="SUPFAM" id="SSF142338">
    <property type="entry name" value="CofD-like"/>
    <property type="match status" value="1"/>
</dbReference>
<dbReference type="NCBIfam" id="TIGR01826">
    <property type="entry name" value="CofD_related"/>
    <property type="match status" value="1"/>
</dbReference>
<evidence type="ECO:0000256" key="2">
    <source>
        <dbReference type="HAMAP-Rule" id="MF_00973"/>
    </source>
</evidence>
<evidence type="ECO:0000313" key="3">
    <source>
        <dbReference type="EMBL" id="EFG82427.1"/>
    </source>
</evidence>
<accession>A0ABN0AHU6</accession>
<comment type="caution">
    <text evidence="3">The sequence shown here is derived from an EMBL/GenBank/DDBJ whole genome shotgun (WGS) entry which is preliminary data.</text>
</comment>
<gene>
    <name evidence="3" type="ORF">HMPREF0281_00458</name>
</gene>
<comment type="function">
    <text evidence="2">Required for morphogenesis under gluconeogenic growth conditions.</text>
</comment>
<dbReference type="InterPro" id="IPR010119">
    <property type="entry name" value="Gluconeogen_factor"/>
</dbReference>
<reference evidence="3 4" key="1">
    <citation type="submission" date="2010-04" db="EMBL/GenBank/DDBJ databases">
        <authorList>
            <person name="Weinstock G."/>
            <person name="Sodergren E."/>
            <person name="Clifton S."/>
            <person name="Fulton L."/>
            <person name="Fulton B."/>
            <person name="Courtney L."/>
            <person name="Fronick C."/>
            <person name="Harrison M."/>
            <person name="Strong C."/>
            <person name="Farmer C."/>
            <person name="Delahaunty K."/>
            <person name="Markovic C."/>
            <person name="Hall O."/>
            <person name="Minx P."/>
            <person name="Tomlinson C."/>
            <person name="Mitreva M."/>
            <person name="Hou S."/>
            <person name="Wollam A."/>
            <person name="Pepin K.H."/>
            <person name="Johnson M."/>
            <person name="Bhonagiri V."/>
            <person name="Zhang X."/>
            <person name="Suruliraj S."/>
            <person name="Warren W."/>
            <person name="Chinwalla A."/>
            <person name="Mardis E.R."/>
            <person name="Wilson R.K."/>
        </authorList>
    </citation>
    <scope>NUCLEOTIDE SEQUENCE [LARGE SCALE GENOMIC DNA]</scope>
    <source>
        <strain evidence="3 4">DSM 20306</strain>
    </source>
</reference>
<dbReference type="PANTHER" id="PTHR30135">
    <property type="entry name" value="UNCHARACTERIZED PROTEIN YVCK-RELATED"/>
    <property type="match status" value="1"/>
</dbReference>